<gene>
    <name evidence="2" type="ORF">GE300_10790</name>
</gene>
<dbReference type="Gene3D" id="3.10.180.10">
    <property type="entry name" value="2,3-Dihydroxybiphenyl 1,2-Dioxygenase, domain 1"/>
    <property type="match status" value="1"/>
</dbReference>
<dbReference type="PROSITE" id="PS51819">
    <property type="entry name" value="VOC"/>
    <property type="match status" value="1"/>
</dbReference>
<accession>A0A6L5Z0K0</accession>
<evidence type="ECO:0000313" key="3">
    <source>
        <dbReference type="Proteomes" id="UP000474957"/>
    </source>
</evidence>
<protein>
    <recommendedName>
        <fullName evidence="1">VOC domain-containing protein</fullName>
    </recommendedName>
</protein>
<name>A0A6L5Z0K0_9RHOB</name>
<dbReference type="InterPro" id="IPR037523">
    <property type="entry name" value="VOC_core"/>
</dbReference>
<dbReference type="Proteomes" id="UP000474957">
    <property type="component" value="Unassembled WGS sequence"/>
</dbReference>
<proteinExistence type="predicted"/>
<keyword evidence="3" id="KW-1185">Reference proteome</keyword>
<dbReference type="InterPro" id="IPR004360">
    <property type="entry name" value="Glyas_Fos-R_dOase_dom"/>
</dbReference>
<organism evidence="2 3">
    <name type="scientific">Halovulum marinum</name>
    <dbReference type="NCBI Taxonomy" id="2662447"/>
    <lineage>
        <taxon>Bacteria</taxon>
        <taxon>Pseudomonadati</taxon>
        <taxon>Pseudomonadota</taxon>
        <taxon>Alphaproteobacteria</taxon>
        <taxon>Rhodobacterales</taxon>
        <taxon>Paracoccaceae</taxon>
        <taxon>Halovulum</taxon>
    </lineage>
</organism>
<dbReference type="EMBL" id="WIND01000007">
    <property type="protein sequence ID" value="MSU90096.1"/>
    <property type="molecule type" value="Genomic_DNA"/>
</dbReference>
<sequence length="118" mass="13222">MTIESATPVLRSGDYARARDFYTRILGFRLAEEAGAPPGFGIFIRDRARVFVEAYQGAEAPYHRWRAYFHVTGLDALAEEIRASGGSLIRGIERTEYDMREFEIADPDGNVLCFGADP</sequence>
<dbReference type="Pfam" id="PF00903">
    <property type="entry name" value="Glyoxalase"/>
    <property type="match status" value="1"/>
</dbReference>
<evidence type="ECO:0000313" key="2">
    <source>
        <dbReference type="EMBL" id="MSU90096.1"/>
    </source>
</evidence>
<feature type="domain" description="VOC" evidence="1">
    <location>
        <begin position="2"/>
        <end position="117"/>
    </location>
</feature>
<dbReference type="SUPFAM" id="SSF54593">
    <property type="entry name" value="Glyoxalase/Bleomycin resistance protein/Dihydroxybiphenyl dioxygenase"/>
    <property type="match status" value="1"/>
</dbReference>
<comment type="caution">
    <text evidence="2">The sequence shown here is derived from an EMBL/GenBank/DDBJ whole genome shotgun (WGS) entry which is preliminary data.</text>
</comment>
<dbReference type="InterPro" id="IPR029068">
    <property type="entry name" value="Glyas_Bleomycin-R_OHBP_Dase"/>
</dbReference>
<dbReference type="RefSeq" id="WP_154446588.1">
    <property type="nucleotide sequence ID" value="NZ_WIND01000007.1"/>
</dbReference>
<reference evidence="2 3" key="1">
    <citation type="submission" date="2019-10" db="EMBL/GenBank/DDBJ databases">
        <title>Cognatihalovulum marinum gen. nov. sp. nov., a new member of the family Rhodobacteraceae isolated from deep seawater of the Northwest Indian Ocean.</title>
        <authorList>
            <person name="Ruan C."/>
            <person name="Wang J."/>
            <person name="Zheng X."/>
            <person name="Song L."/>
            <person name="Zhu Y."/>
            <person name="Huang Y."/>
            <person name="Lu Z."/>
            <person name="Du W."/>
            <person name="Huang L."/>
            <person name="Dai X."/>
        </authorList>
    </citation>
    <scope>NUCLEOTIDE SEQUENCE [LARGE SCALE GENOMIC DNA]</scope>
    <source>
        <strain evidence="2 3">2CG4</strain>
    </source>
</reference>
<evidence type="ECO:0000259" key="1">
    <source>
        <dbReference type="PROSITE" id="PS51819"/>
    </source>
</evidence>
<dbReference type="AlphaFoldDB" id="A0A6L5Z0K0"/>